<organism evidence="2 3">
    <name type="scientific">Bifidobacterium erythrocebi</name>
    <dbReference type="NCBI Taxonomy" id="2675325"/>
    <lineage>
        <taxon>Bacteria</taxon>
        <taxon>Bacillati</taxon>
        <taxon>Actinomycetota</taxon>
        <taxon>Actinomycetes</taxon>
        <taxon>Bifidobacteriales</taxon>
        <taxon>Bifidobacteriaceae</taxon>
        <taxon>Bifidobacterium</taxon>
    </lineage>
</organism>
<protein>
    <submittedName>
        <fullName evidence="2">Polysaccharide pyruvyl transferase</fullName>
    </submittedName>
</protein>
<feature type="domain" description="Polysaccharide pyruvyl transferase" evidence="1">
    <location>
        <begin position="15"/>
        <end position="304"/>
    </location>
</feature>
<dbReference type="AlphaFoldDB" id="A0A7Y0HV96"/>
<evidence type="ECO:0000259" key="1">
    <source>
        <dbReference type="Pfam" id="PF04230"/>
    </source>
</evidence>
<keyword evidence="3" id="KW-1185">Reference proteome</keyword>
<dbReference type="Proteomes" id="UP000529710">
    <property type="component" value="Unassembled WGS sequence"/>
</dbReference>
<gene>
    <name evidence="2" type="ORF">G1C98_1144</name>
</gene>
<sequence length="365" mass="41847">MDKRIAILTINDSNNYGNRLQNYALTECLKAYGKVSTIDCGWPVDSKLKQIFIPARSLLDILKKRVCSFKHFALAADKRKSHRFQYFNNKYGLNVACKVSKAGHISPSLRFDFIVLGSDQVWNYYWISKSGLRLRLGAFSSDQVPTISYAASFGVSHVTDDVMPIFQQYLPRLKAISVREDCGVELVKEMTGLEAAVVLDPTLMLTADKWLDVTENFVSDNDSYVLTYFLGNLTDKQEHDIQAYAVKRGCHVRRMLDLRDRATYVAGPQDFVELFAKAQYVFTDSYHACCFSILFHKQFTVFNRAGMTGNANMNSRMETLFRLFNLNSVMMDSGLAPEIDYKKVDQLLEQHRKESQEWLDRAMKE</sequence>
<name>A0A7Y0HV96_9BIFI</name>
<dbReference type="GO" id="GO:0016740">
    <property type="term" value="F:transferase activity"/>
    <property type="evidence" value="ECO:0007669"/>
    <property type="project" value="UniProtKB-KW"/>
</dbReference>
<proteinExistence type="predicted"/>
<keyword evidence="2" id="KW-0808">Transferase</keyword>
<evidence type="ECO:0000313" key="3">
    <source>
        <dbReference type="Proteomes" id="UP000529710"/>
    </source>
</evidence>
<dbReference type="InterPro" id="IPR007345">
    <property type="entry name" value="Polysacch_pyruvyl_Trfase"/>
</dbReference>
<dbReference type="Pfam" id="PF04230">
    <property type="entry name" value="PS_pyruv_trans"/>
    <property type="match status" value="1"/>
</dbReference>
<accession>A0A7Y0HV96</accession>
<dbReference type="EMBL" id="JAAIIF010000009">
    <property type="protein sequence ID" value="NMM96408.1"/>
    <property type="molecule type" value="Genomic_DNA"/>
</dbReference>
<reference evidence="2 3" key="1">
    <citation type="submission" date="2020-02" db="EMBL/GenBank/DDBJ databases">
        <title>Characterization of phylogenetic diversity of novel bifidobacterial species isolated in Czech ZOOs.</title>
        <authorList>
            <person name="Lugli G.A."/>
            <person name="Vera N.B."/>
            <person name="Ventura M."/>
        </authorList>
    </citation>
    <scope>NUCLEOTIDE SEQUENCE [LARGE SCALE GENOMIC DNA]</scope>
    <source>
        <strain evidence="2 3">DSM 109960</strain>
    </source>
</reference>
<comment type="caution">
    <text evidence="2">The sequence shown here is derived from an EMBL/GenBank/DDBJ whole genome shotgun (WGS) entry which is preliminary data.</text>
</comment>
<evidence type="ECO:0000313" key="2">
    <source>
        <dbReference type="EMBL" id="NMM96408.1"/>
    </source>
</evidence>